<comment type="caution">
    <text evidence="1">The sequence shown here is derived from an EMBL/GenBank/DDBJ whole genome shotgun (WGS) entry which is preliminary data.</text>
</comment>
<dbReference type="RefSeq" id="WP_213358747.1">
    <property type="nucleotide sequence ID" value="NZ_BSFM01000012.1"/>
</dbReference>
<evidence type="ECO:0000313" key="1">
    <source>
        <dbReference type="EMBL" id="GLK84426.1"/>
    </source>
</evidence>
<keyword evidence="2" id="KW-1185">Reference proteome</keyword>
<dbReference type="Proteomes" id="UP001143330">
    <property type="component" value="Unassembled WGS sequence"/>
</dbReference>
<organism evidence="1 2">
    <name type="scientific">Ancylobacter defluvii</name>
    <dbReference type="NCBI Taxonomy" id="1282440"/>
    <lineage>
        <taxon>Bacteria</taxon>
        <taxon>Pseudomonadati</taxon>
        <taxon>Pseudomonadota</taxon>
        <taxon>Alphaproteobacteria</taxon>
        <taxon>Hyphomicrobiales</taxon>
        <taxon>Xanthobacteraceae</taxon>
        <taxon>Ancylobacter</taxon>
    </lineage>
</organism>
<proteinExistence type="predicted"/>
<reference evidence="1" key="2">
    <citation type="submission" date="2023-01" db="EMBL/GenBank/DDBJ databases">
        <authorList>
            <person name="Sun Q."/>
            <person name="Evtushenko L."/>
        </authorList>
    </citation>
    <scope>NUCLEOTIDE SEQUENCE</scope>
    <source>
        <strain evidence="1">VKM B-2789</strain>
    </source>
</reference>
<dbReference type="Pfam" id="PF11164">
    <property type="entry name" value="DUF2948"/>
    <property type="match status" value="1"/>
</dbReference>
<evidence type="ECO:0000313" key="2">
    <source>
        <dbReference type="Proteomes" id="UP001143330"/>
    </source>
</evidence>
<dbReference type="AlphaFoldDB" id="A0A9W6JXL0"/>
<reference evidence="1" key="1">
    <citation type="journal article" date="2014" name="Int. J. Syst. Evol. Microbiol.">
        <title>Complete genome sequence of Corynebacterium casei LMG S-19264T (=DSM 44701T), isolated from a smear-ripened cheese.</title>
        <authorList>
            <consortium name="US DOE Joint Genome Institute (JGI-PGF)"/>
            <person name="Walter F."/>
            <person name="Albersmeier A."/>
            <person name="Kalinowski J."/>
            <person name="Ruckert C."/>
        </authorList>
    </citation>
    <scope>NUCLEOTIDE SEQUENCE</scope>
    <source>
        <strain evidence="1">VKM B-2789</strain>
    </source>
</reference>
<accession>A0A9W6JXL0</accession>
<name>A0A9W6JXL0_9HYPH</name>
<protein>
    <recommendedName>
        <fullName evidence="3">DUF2948 family protein</fullName>
    </recommendedName>
</protein>
<dbReference type="EMBL" id="BSFM01000012">
    <property type="protein sequence ID" value="GLK84426.1"/>
    <property type="molecule type" value="Genomic_DNA"/>
</dbReference>
<gene>
    <name evidence="1" type="ORF">GCM10017653_24960</name>
</gene>
<dbReference type="InterPro" id="IPR021335">
    <property type="entry name" value="DUF2948"/>
</dbReference>
<sequence>MGSGLKLIALDDEDLAVLSVHLQDAVVTVGDMTFQPGDHRFVMLASRFDWETAVQKELLAEGAGAGEGSGPLDLGPSGKAPSGCVRRRAGIRFEHVLAARVRGIDLKRKRDVLNLLLVTFEPSNSPSGTVTFTFSGGGQLQLTVDCLEAGVEDLGPAWDAKGTPCHDA</sequence>
<evidence type="ECO:0008006" key="3">
    <source>
        <dbReference type="Google" id="ProtNLM"/>
    </source>
</evidence>